<keyword evidence="2" id="KW-1185">Reference proteome</keyword>
<dbReference type="RefSeq" id="XP_025589781.1">
    <property type="nucleotide sequence ID" value="XM_025730680.2"/>
</dbReference>
<name>A0A2L2T5I9_9HYPO</name>
<reference evidence="2" key="1">
    <citation type="submission" date="2014-10" db="EMBL/GenBank/DDBJ databases">
        <authorList>
            <person name="King R."/>
        </authorList>
    </citation>
    <scope>NUCLEOTIDE SEQUENCE [LARGE SCALE GENOMIC DNA]</scope>
    <source>
        <strain evidence="2">A3/5</strain>
    </source>
</reference>
<evidence type="ECO:0000313" key="2">
    <source>
        <dbReference type="Proteomes" id="UP000245910"/>
    </source>
</evidence>
<dbReference type="EMBL" id="LN649229">
    <property type="protein sequence ID" value="CEI66064.1"/>
    <property type="molecule type" value="Genomic_DNA"/>
</dbReference>
<dbReference type="AlphaFoldDB" id="A0A2L2T5I9"/>
<proteinExistence type="predicted"/>
<dbReference type="KEGG" id="fvn:FVRRES_02576"/>
<dbReference type="GeneID" id="37254217"/>
<accession>A0A2L2T5I9</accession>
<organism evidence="1 2">
    <name type="scientific">Fusarium venenatum</name>
    <dbReference type="NCBI Taxonomy" id="56646"/>
    <lineage>
        <taxon>Eukaryota</taxon>
        <taxon>Fungi</taxon>
        <taxon>Dikarya</taxon>
        <taxon>Ascomycota</taxon>
        <taxon>Pezizomycotina</taxon>
        <taxon>Sordariomycetes</taxon>
        <taxon>Hypocreomycetidae</taxon>
        <taxon>Hypocreales</taxon>
        <taxon>Nectriaceae</taxon>
        <taxon>Fusarium</taxon>
    </lineage>
</organism>
<sequence>MSTNSALGSAVSFITVELCFPRSTDINTGSVQVSANVAMKLPKRTHEAIQHGFHKRRHAIKCYMENQAAEAASSNTAGLNKDAV</sequence>
<dbReference type="Proteomes" id="UP000245910">
    <property type="component" value="Chromosome I"/>
</dbReference>
<protein>
    <submittedName>
        <fullName evidence="1">Uncharacterized protein</fullName>
    </submittedName>
</protein>
<evidence type="ECO:0000313" key="1">
    <source>
        <dbReference type="EMBL" id="CEI66064.1"/>
    </source>
</evidence>